<name>A0ABR0IHP4_9PEZI</name>
<evidence type="ECO:0000256" key="2">
    <source>
        <dbReference type="ARBA" id="ARBA00004370"/>
    </source>
</evidence>
<comment type="cofactor">
    <cofactor evidence="1">
        <name>heme</name>
        <dbReference type="ChEBI" id="CHEBI:30413"/>
    </cofactor>
</comment>
<comment type="caution">
    <text evidence="12">The sequence shown here is derived from an EMBL/GenBank/DDBJ whole genome shotgun (WGS) entry which is preliminary data.</text>
</comment>
<reference evidence="12 13" key="1">
    <citation type="journal article" date="2023" name="bioRxiv">
        <title>High-quality genome assemblies of four members of thePodospora anserinaspecies complex.</title>
        <authorList>
            <person name="Ament-Velasquez S.L."/>
            <person name="Vogan A.A."/>
            <person name="Wallerman O."/>
            <person name="Hartmann F."/>
            <person name="Gautier V."/>
            <person name="Silar P."/>
            <person name="Giraud T."/>
            <person name="Johannesson H."/>
        </authorList>
    </citation>
    <scope>NUCLEOTIDE SEQUENCE [LARGE SCALE GENOMIC DNA]</scope>
    <source>
        <strain evidence="12 13">CBS 124.78</strain>
    </source>
</reference>
<keyword evidence="13" id="KW-1185">Reference proteome</keyword>
<keyword evidence="7" id="KW-1133">Transmembrane helix</keyword>
<dbReference type="Gene3D" id="1.10.630.10">
    <property type="entry name" value="Cytochrome P450"/>
    <property type="match status" value="1"/>
</dbReference>
<keyword evidence="5" id="KW-0812">Transmembrane</keyword>
<keyword evidence="4" id="KW-0349">Heme</keyword>
<keyword evidence="10" id="KW-0503">Monooxygenase</keyword>
<dbReference type="PANTHER" id="PTHR46206:SF5">
    <property type="entry name" value="P450, PUTATIVE (EUROFUNG)-RELATED"/>
    <property type="match status" value="1"/>
</dbReference>
<evidence type="ECO:0000256" key="4">
    <source>
        <dbReference type="ARBA" id="ARBA00022617"/>
    </source>
</evidence>
<dbReference type="RefSeq" id="XP_062803355.1">
    <property type="nucleotide sequence ID" value="XM_062940268.1"/>
</dbReference>
<evidence type="ECO:0000256" key="11">
    <source>
        <dbReference type="ARBA" id="ARBA00023136"/>
    </source>
</evidence>
<evidence type="ECO:0000256" key="6">
    <source>
        <dbReference type="ARBA" id="ARBA00022723"/>
    </source>
</evidence>
<protein>
    <submittedName>
        <fullName evidence="12">Uncharacterized protein</fullName>
    </submittedName>
</protein>
<evidence type="ECO:0000256" key="5">
    <source>
        <dbReference type="ARBA" id="ARBA00022692"/>
    </source>
</evidence>
<evidence type="ECO:0000256" key="7">
    <source>
        <dbReference type="ARBA" id="ARBA00022989"/>
    </source>
</evidence>
<dbReference type="InterPro" id="IPR036396">
    <property type="entry name" value="Cyt_P450_sf"/>
</dbReference>
<proteinExistence type="inferred from homology"/>
<comment type="similarity">
    <text evidence="3">Belongs to the cytochrome P450 family.</text>
</comment>
<organism evidence="12 13">
    <name type="scientific">Podospora pseudoanserina</name>
    <dbReference type="NCBI Taxonomy" id="2609844"/>
    <lineage>
        <taxon>Eukaryota</taxon>
        <taxon>Fungi</taxon>
        <taxon>Dikarya</taxon>
        <taxon>Ascomycota</taxon>
        <taxon>Pezizomycotina</taxon>
        <taxon>Sordariomycetes</taxon>
        <taxon>Sordariomycetidae</taxon>
        <taxon>Sordariales</taxon>
        <taxon>Podosporaceae</taxon>
        <taxon>Podospora</taxon>
    </lineage>
</organism>
<evidence type="ECO:0000256" key="8">
    <source>
        <dbReference type="ARBA" id="ARBA00023002"/>
    </source>
</evidence>
<dbReference type="Proteomes" id="UP001323617">
    <property type="component" value="Unassembled WGS sequence"/>
</dbReference>
<dbReference type="PANTHER" id="PTHR46206">
    <property type="entry name" value="CYTOCHROME P450"/>
    <property type="match status" value="1"/>
</dbReference>
<evidence type="ECO:0000256" key="1">
    <source>
        <dbReference type="ARBA" id="ARBA00001971"/>
    </source>
</evidence>
<evidence type="ECO:0000256" key="10">
    <source>
        <dbReference type="ARBA" id="ARBA00023033"/>
    </source>
</evidence>
<keyword evidence="6" id="KW-0479">Metal-binding</keyword>
<dbReference type="GeneID" id="87960799"/>
<comment type="subcellular location">
    <subcellularLocation>
        <location evidence="2">Membrane</location>
    </subcellularLocation>
</comment>
<gene>
    <name evidence="12" type="ORF">QC764_0039320</name>
</gene>
<evidence type="ECO:0000313" key="13">
    <source>
        <dbReference type="Proteomes" id="UP001323617"/>
    </source>
</evidence>
<sequence>MQNFNWLDKEGTKGGNEGGGYVRAVCVCLTSNLPNIVPSIRKLVCEELDSILPLKKLENARKETVIQAAKQYIEQVFLGAELIRLLPRWMAPILTDVHDQAITIALQDLCLHPEYLEPLRQDIDNHYLDFKHTAQGLSLLDSFIKESARLTPTEAYGTHLNRGDWACTPQIAINKIPEYYPNPEQFSGFRFAPPEVLESL</sequence>
<keyword evidence="8" id="KW-0560">Oxidoreductase</keyword>
<dbReference type="EMBL" id="JAFFHC010000002">
    <property type="protein sequence ID" value="KAK4679885.1"/>
    <property type="molecule type" value="Genomic_DNA"/>
</dbReference>
<keyword evidence="11" id="KW-0472">Membrane</keyword>
<dbReference type="SUPFAM" id="SSF48264">
    <property type="entry name" value="Cytochrome P450"/>
    <property type="match status" value="1"/>
</dbReference>
<keyword evidence="9" id="KW-0408">Iron</keyword>
<accession>A0ABR0IHP4</accession>
<evidence type="ECO:0000313" key="12">
    <source>
        <dbReference type="EMBL" id="KAK4679885.1"/>
    </source>
</evidence>
<evidence type="ECO:0000256" key="3">
    <source>
        <dbReference type="ARBA" id="ARBA00010617"/>
    </source>
</evidence>
<evidence type="ECO:0000256" key="9">
    <source>
        <dbReference type="ARBA" id="ARBA00023004"/>
    </source>
</evidence>